<evidence type="ECO:0000313" key="4">
    <source>
        <dbReference type="EMBL" id="KEP48963.1"/>
    </source>
</evidence>
<feature type="coiled-coil region" evidence="1">
    <location>
        <begin position="724"/>
        <end position="783"/>
    </location>
</feature>
<dbReference type="Proteomes" id="UP000027456">
    <property type="component" value="Unassembled WGS sequence"/>
</dbReference>
<dbReference type="HOGENOM" id="CLU_004421_0_0_1"/>
<evidence type="ECO:0000256" key="1">
    <source>
        <dbReference type="SAM" id="Coils"/>
    </source>
</evidence>
<evidence type="ECO:0000313" key="5">
    <source>
        <dbReference type="Proteomes" id="UP000027456"/>
    </source>
</evidence>
<comment type="caution">
    <text evidence="4">The sequence shown here is derived from an EMBL/GenBank/DDBJ whole genome shotgun (WGS) entry which is preliminary data.</text>
</comment>
<dbReference type="STRING" id="1423351.A0A074RWD6"/>
<dbReference type="PANTHER" id="PTHR45615">
    <property type="entry name" value="MYOSIN HEAVY CHAIN, NON-MUSCLE"/>
    <property type="match status" value="1"/>
</dbReference>
<feature type="compositionally biased region" description="Acidic residues" evidence="2">
    <location>
        <begin position="1423"/>
        <end position="1433"/>
    </location>
</feature>
<dbReference type="Pfam" id="PF14200">
    <property type="entry name" value="RicinB_lectin_2"/>
    <property type="match status" value="1"/>
</dbReference>
<accession>A0A074RWD6</accession>
<feature type="region of interest" description="Disordered" evidence="2">
    <location>
        <begin position="343"/>
        <end position="363"/>
    </location>
</feature>
<dbReference type="InterPro" id="IPR035992">
    <property type="entry name" value="Ricin_B-like_lectins"/>
</dbReference>
<feature type="coiled-coil region" evidence="1">
    <location>
        <begin position="893"/>
        <end position="965"/>
    </location>
</feature>
<organism evidence="4 5">
    <name type="scientific">Rhizoctonia solani 123E</name>
    <dbReference type="NCBI Taxonomy" id="1423351"/>
    <lineage>
        <taxon>Eukaryota</taxon>
        <taxon>Fungi</taxon>
        <taxon>Dikarya</taxon>
        <taxon>Basidiomycota</taxon>
        <taxon>Agaricomycotina</taxon>
        <taxon>Agaricomycetes</taxon>
        <taxon>Cantharellales</taxon>
        <taxon>Ceratobasidiaceae</taxon>
        <taxon>Rhizoctonia</taxon>
    </lineage>
</organism>
<name>A0A074RWD6_9AGAM</name>
<gene>
    <name evidence="4" type="ORF">V565_111390</name>
</gene>
<feature type="coiled-coil region" evidence="1">
    <location>
        <begin position="1269"/>
        <end position="1303"/>
    </location>
</feature>
<keyword evidence="1" id="KW-0175">Coiled coil</keyword>
<dbReference type="OrthoDB" id="3244604at2759"/>
<feature type="compositionally biased region" description="Polar residues" evidence="2">
    <location>
        <begin position="343"/>
        <end position="354"/>
    </location>
</feature>
<feature type="region of interest" description="Disordered" evidence="2">
    <location>
        <begin position="493"/>
        <end position="517"/>
    </location>
</feature>
<feature type="compositionally biased region" description="Polar residues" evidence="2">
    <location>
        <begin position="385"/>
        <end position="400"/>
    </location>
</feature>
<dbReference type="PANTHER" id="PTHR45615:SF80">
    <property type="entry name" value="GRIP DOMAIN-CONTAINING PROTEIN"/>
    <property type="match status" value="1"/>
</dbReference>
<keyword evidence="5" id="KW-1185">Reference proteome</keyword>
<dbReference type="EMBL" id="AZST01000428">
    <property type="protein sequence ID" value="KEP48963.1"/>
    <property type="molecule type" value="Genomic_DNA"/>
</dbReference>
<protein>
    <submittedName>
        <fullName evidence="4">Ricin-type beta-trefoil lectin domain protein</fullName>
    </submittedName>
</protein>
<dbReference type="Gene3D" id="2.80.10.50">
    <property type="match status" value="1"/>
</dbReference>
<dbReference type="InterPro" id="IPR000772">
    <property type="entry name" value="Ricin_B_lectin"/>
</dbReference>
<feature type="coiled-coil region" evidence="1">
    <location>
        <begin position="540"/>
        <end position="667"/>
    </location>
</feature>
<feature type="region of interest" description="Disordered" evidence="2">
    <location>
        <begin position="1402"/>
        <end position="1481"/>
    </location>
</feature>
<feature type="coiled-coil region" evidence="1">
    <location>
        <begin position="812"/>
        <end position="853"/>
    </location>
</feature>
<feature type="coiled-coil region" evidence="1">
    <location>
        <begin position="1001"/>
        <end position="1071"/>
    </location>
</feature>
<feature type="compositionally biased region" description="Polar residues" evidence="2">
    <location>
        <begin position="1316"/>
        <end position="1330"/>
    </location>
</feature>
<sequence length="1481" mass="165218">MAYELPPEPGTYYIRSVAAPKCVIEVHDFNQERAVCSPQAEKPASNQQWHIQRSGKGYKIKNVKHGVYLVPHSTQPQNGTVIGASPNQGLKAWSILRTHDGFTIEYGEDGVEIDLHYGLDKWSNTMHLWNTSPNGPSHRWKFEKISKNVGGEVGETVEDRISALSSQLQRAGVEIAAKDRLLAQKEQDLQKALKPRREVPIKAIESQLAELRQTIEGLESLLKHYSDDSEQQSNFNFTTSTYAMSKRGNFFVPTDTGSPPPMDFTFTNTGQSRATPTHRDYFSENQLNHSSYVHKTEQAGDFVSPNSPIPYAQMPSKKLKPGPISRSELSSGANVHKLRVENVLSTQRPASSTRLRQEVFKKPHTLAPSLQSLDAATTARFAPTQGISTSGDAVSKASNKQMKHGRVLGTSPAPSTPLKSESSPDIIRASGRIDVGQRRRSSAHGKSSSLSLSTIQPLLEAPNPDIIRSGDISSRATISPSIPADLPQIGPRYHTPARGSVVPTTPSSEKSIREDTSDIHDLRRKCELYEVEQKFDRDRITSQSQTIEELSNENAQMEEQTRNLESKHAAEVKEITKRADVSLTKLTDLHEKSSQTSASQLKELKQGLDNLRQEIRDSLSAVEPLLAGYGEMKNSLREIAEEYEQQILEQSDERTRLQQTNDLLRDQLSDRTGSYTESLEREKELQSSLIALGASHANVAKSFSTLHQQHEQVNTKYADSRFAESAARKRIEELEEVSADLKIDNARMKSLLADNEQAFSRKLQALEEDNDSMRTSLKGAHKELGASKSGEQVARSQAEALFREKEDISQSNLALERNLELKIQSLDEARARNQALERQLSDEKRNLEKARAEGDHTMGRLIERDQATSVQIQELNTALESHRERECSLISELATLNALVSTLREKVKEANEMDAEHQALEKALLEKRADIVRVEVENGQLQSQVVQLELSRDALNEENKQLRENGCVAREREAAAQKDLHGLRESLKIHHDEGEKTRTSIARVEAELEQIKMALEKEKDAHKVTEKSVLDKTSTTEKKLRSSVDGSQERIKKLENECTERENALNKLRHELNASNAAKVRNWDTGKRSANNLLQATLEALVSEFKTSVQHACSQREKIEAQEGKLTILSTQVSSQEAELRLLKEQLVNSDARLVESRADVNAQRAAAESARASAAAFEVQLKQKEHDIEVIRSELQSRQLLQTSTTTDNGPISSLRNKIAEQESTIESLGSQVLELEKSSETIVERYKGGKLTNSEKDLVGLITAGIVQEKNRTINNLRGELKRKENEVETHKITVAELKAQLESNGSEDPAGWQSFNNKRMTVSSSPLSDIGWHAPDQDPPTPDSPAVQLADRPLQNSRGHEQAQPHNSNQSTRSKAQPRTLIPIMPESGNTADEIQEFESEVPQDTVSTGRKRGMVNIEPLDDEDQEEPEHDIKRKTRVKAKKDYKVAGENNGPKGQPNKTDDPSTSAKGKAAKRRKV</sequence>
<feature type="compositionally biased region" description="Polar residues" evidence="2">
    <location>
        <begin position="1367"/>
        <end position="1380"/>
    </location>
</feature>
<feature type="domain" description="Ricin B lectin" evidence="3">
    <location>
        <begin position="8"/>
        <end position="82"/>
    </location>
</feature>
<keyword evidence="4" id="KW-0430">Lectin</keyword>
<feature type="region of interest" description="Disordered" evidence="2">
    <location>
        <begin position="384"/>
        <end position="456"/>
    </location>
</feature>
<feature type="region of interest" description="Disordered" evidence="2">
    <location>
        <begin position="1303"/>
        <end position="1390"/>
    </location>
</feature>
<evidence type="ECO:0000259" key="3">
    <source>
        <dbReference type="Pfam" id="PF14200"/>
    </source>
</evidence>
<reference evidence="4 5" key="1">
    <citation type="submission" date="2013-12" db="EMBL/GenBank/DDBJ databases">
        <authorList>
            <person name="Cubeta M."/>
            <person name="Pakala S."/>
            <person name="Fedorova N."/>
            <person name="Thomas E."/>
            <person name="Dean R."/>
            <person name="Jabaji S."/>
            <person name="Neate S."/>
            <person name="Toda T."/>
            <person name="Tavantzis S."/>
            <person name="Vilgalys R."/>
            <person name="Bharathan N."/>
            <person name="Pakala S."/>
            <person name="Losada L.S."/>
            <person name="Zafar N."/>
            <person name="Nierman W."/>
        </authorList>
    </citation>
    <scope>NUCLEOTIDE SEQUENCE [LARGE SCALE GENOMIC DNA]</scope>
    <source>
        <strain evidence="4 5">123E</strain>
    </source>
</reference>
<feature type="compositionally biased region" description="Low complexity" evidence="2">
    <location>
        <begin position="444"/>
        <end position="456"/>
    </location>
</feature>
<feature type="coiled-coil region" evidence="1">
    <location>
        <begin position="201"/>
        <end position="228"/>
    </location>
</feature>
<dbReference type="GO" id="GO:0030246">
    <property type="term" value="F:carbohydrate binding"/>
    <property type="evidence" value="ECO:0007669"/>
    <property type="project" value="UniProtKB-KW"/>
</dbReference>
<feature type="coiled-coil region" evidence="1">
    <location>
        <begin position="1126"/>
        <end position="1240"/>
    </location>
</feature>
<evidence type="ECO:0000256" key="2">
    <source>
        <dbReference type="SAM" id="MobiDB-lite"/>
    </source>
</evidence>
<proteinExistence type="predicted"/>
<dbReference type="SUPFAM" id="SSF50370">
    <property type="entry name" value="Ricin B-like lectins"/>
    <property type="match status" value="1"/>
</dbReference>